<dbReference type="Gene3D" id="3.40.30.10">
    <property type="entry name" value="Glutaredoxin"/>
    <property type="match status" value="1"/>
</dbReference>
<dbReference type="PROSITE" id="PS00194">
    <property type="entry name" value="THIOREDOXIN_1"/>
    <property type="match status" value="1"/>
</dbReference>
<accession>A0A6N8J7E0</accession>
<reference evidence="3 4" key="1">
    <citation type="submission" date="2019-12" db="EMBL/GenBank/DDBJ databases">
        <title>The draft genomic sequence of strain Chitinophaga oryziterrae JCM 16595.</title>
        <authorList>
            <person name="Zhang X."/>
        </authorList>
    </citation>
    <scope>NUCLEOTIDE SEQUENCE [LARGE SCALE GENOMIC DNA]</scope>
    <source>
        <strain evidence="3 4">JCM 16595</strain>
    </source>
</reference>
<keyword evidence="1" id="KW-0676">Redox-active center</keyword>
<gene>
    <name evidence="3" type="ORF">GO495_06355</name>
</gene>
<comment type="caution">
    <text evidence="3">The sequence shown here is derived from an EMBL/GenBank/DDBJ whole genome shotgun (WGS) entry which is preliminary data.</text>
</comment>
<evidence type="ECO:0000313" key="4">
    <source>
        <dbReference type="Proteomes" id="UP000468388"/>
    </source>
</evidence>
<dbReference type="AlphaFoldDB" id="A0A6N8J7E0"/>
<dbReference type="OrthoDB" id="662072at2"/>
<dbReference type="Pfam" id="PF13098">
    <property type="entry name" value="Thioredoxin_2"/>
    <property type="match status" value="1"/>
</dbReference>
<evidence type="ECO:0000256" key="1">
    <source>
        <dbReference type="ARBA" id="ARBA00023284"/>
    </source>
</evidence>
<name>A0A6N8J7E0_9BACT</name>
<dbReference type="Proteomes" id="UP000468388">
    <property type="component" value="Unassembled WGS sequence"/>
</dbReference>
<dbReference type="InterPro" id="IPR017937">
    <property type="entry name" value="Thioredoxin_CS"/>
</dbReference>
<dbReference type="SUPFAM" id="SSF52833">
    <property type="entry name" value="Thioredoxin-like"/>
    <property type="match status" value="1"/>
</dbReference>
<dbReference type="EMBL" id="WRXO01000001">
    <property type="protein sequence ID" value="MVT40196.1"/>
    <property type="molecule type" value="Genomic_DNA"/>
</dbReference>
<proteinExistence type="predicted"/>
<dbReference type="InterPro" id="IPR036249">
    <property type="entry name" value="Thioredoxin-like_sf"/>
</dbReference>
<evidence type="ECO:0000313" key="3">
    <source>
        <dbReference type="EMBL" id="MVT40196.1"/>
    </source>
</evidence>
<keyword evidence="4" id="KW-1185">Reference proteome</keyword>
<organism evidence="3 4">
    <name type="scientific">Chitinophaga oryziterrae</name>
    <dbReference type="NCBI Taxonomy" id="1031224"/>
    <lineage>
        <taxon>Bacteria</taxon>
        <taxon>Pseudomonadati</taxon>
        <taxon>Bacteroidota</taxon>
        <taxon>Chitinophagia</taxon>
        <taxon>Chitinophagales</taxon>
        <taxon>Chitinophagaceae</taxon>
        <taxon>Chitinophaga</taxon>
    </lineage>
</organism>
<dbReference type="InterPro" id="IPR012336">
    <property type="entry name" value="Thioredoxin-like_fold"/>
</dbReference>
<evidence type="ECO:0000259" key="2">
    <source>
        <dbReference type="Pfam" id="PF13098"/>
    </source>
</evidence>
<protein>
    <submittedName>
        <fullName evidence="3">Thioredoxin fold domain-containing protein</fullName>
    </submittedName>
</protein>
<sequence length="254" mass="30203">MELLIITAITLVFSSCSHPVETNLITGKEGKSLSSFDLLRPNSMTIYHTSQMKGKPTVIFFFEPNCPYCQRQMEEIKTNMVEMDNMQFVLLTGAWFVGMNNFVERNGLKEYSDVVVGLDTANFFMKYYKLNGYPFSAFYNSKGISEYPEGYLDGPKTELKLFREIRGNPKTLDQSREISINHKIIHYETRKIHARCYRSFSNCWWCLCFKSKQRFFPVLFDYHKYNWDFTYKLDNDKCTWHHYLLYTCSRRTYH</sequence>
<dbReference type="RefSeq" id="WP_157298822.1">
    <property type="nucleotide sequence ID" value="NZ_BAAAZB010000005.1"/>
</dbReference>
<feature type="domain" description="Thioredoxin-like fold" evidence="2">
    <location>
        <begin position="53"/>
        <end position="153"/>
    </location>
</feature>